<evidence type="ECO:0000256" key="1">
    <source>
        <dbReference type="ARBA" id="ARBA00001947"/>
    </source>
</evidence>
<reference evidence="13 14" key="1">
    <citation type="submission" date="2019-06" db="EMBL/GenBank/DDBJ databases">
        <title>Draft genome of Aliikangiella marina GYP-15.</title>
        <authorList>
            <person name="Wang G."/>
        </authorList>
    </citation>
    <scope>NUCLEOTIDE SEQUENCE [LARGE SCALE GENOMIC DNA]</scope>
    <source>
        <strain evidence="13 14">GYP-15</strain>
    </source>
</reference>
<dbReference type="InterPro" id="IPR004387">
    <property type="entry name" value="Pept_M50_Zn"/>
</dbReference>
<evidence type="ECO:0000256" key="11">
    <source>
        <dbReference type="RuleBase" id="RU362031"/>
    </source>
</evidence>
<dbReference type="GO" id="GO:0016020">
    <property type="term" value="C:membrane"/>
    <property type="evidence" value="ECO:0007669"/>
    <property type="project" value="UniProtKB-SubCell"/>
</dbReference>
<keyword evidence="8 11" id="KW-1133">Transmembrane helix</keyword>
<gene>
    <name evidence="13" type="primary">rseP</name>
    <name evidence="13" type="ORF">FLL45_10765</name>
</gene>
<evidence type="ECO:0000256" key="9">
    <source>
        <dbReference type="ARBA" id="ARBA00023049"/>
    </source>
</evidence>
<dbReference type="PANTHER" id="PTHR42837">
    <property type="entry name" value="REGULATOR OF SIGMA-E PROTEASE RSEP"/>
    <property type="match status" value="1"/>
</dbReference>
<evidence type="ECO:0000256" key="5">
    <source>
        <dbReference type="ARBA" id="ARBA00022692"/>
    </source>
</evidence>
<comment type="caution">
    <text evidence="13">The sequence shown here is derived from an EMBL/GenBank/DDBJ whole genome shotgun (WGS) entry which is preliminary data.</text>
</comment>
<feature type="transmembrane region" description="Helical" evidence="11">
    <location>
        <begin position="377"/>
        <end position="399"/>
    </location>
</feature>
<dbReference type="CDD" id="cd06163">
    <property type="entry name" value="S2P-M50_PDZ_RseP-like"/>
    <property type="match status" value="2"/>
</dbReference>
<keyword evidence="5 11" id="KW-0812">Transmembrane</keyword>
<keyword evidence="9 11" id="KW-0482">Metalloprotease</keyword>
<name>A0A545TDV5_9GAMM</name>
<dbReference type="SUPFAM" id="SSF50156">
    <property type="entry name" value="PDZ domain-like"/>
    <property type="match status" value="2"/>
</dbReference>
<dbReference type="InterPro" id="IPR036034">
    <property type="entry name" value="PDZ_sf"/>
</dbReference>
<evidence type="ECO:0000313" key="13">
    <source>
        <dbReference type="EMBL" id="TQV75404.1"/>
    </source>
</evidence>
<dbReference type="OrthoDB" id="9782003at2"/>
<keyword evidence="10 11" id="KW-0472">Membrane</keyword>
<dbReference type="GO" id="GO:0046872">
    <property type="term" value="F:metal ion binding"/>
    <property type="evidence" value="ECO:0007669"/>
    <property type="project" value="UniProtKB-KW"/>
</dbReference>
<keyword evidence="4 13" id="KW-0645">Protease</keyword>
<keyword evidence="14" id="KW-1185">Reference proteome</keyword>
<evidence type="ECO:0000259" key="12">
    <source>
        <dbReference type="SMART" id="SM00228"/>
    </source>
</evidence>
<dbReference type="EC" id="3.4.24.-" evidence="11"/>
<evidence type="ECO:0000256" key="2">
    <source>
        <dbReference type="ARBA" id="ARBA00004141"/>
    </source>
</evidence>
<protein>
    <recommendedName>
        <fullName evidence="11">Zinc metalloprotease</fullName>
        <ecNumber evidence="11">3.4.24.-</ecNumber>
    </recommendedName>
</protein>
<evidence type="ECO:0000256" key="7">
    <source>
        <dbReference type="ARBA" id="ARBA00022833"/>
    </source>
</evidence>
<dbReference type="Pfam" id="PF17820">
    <property type="entry name" value="PDZ_6"/>
    <property type="match status" value="2"/>
</dbReference>
<comment type="similarity">
    <text evidence="3 11">Belongs to the peptidase M50B family.</text>
</comment>
<feature type="domain" description="PDZ" evidence="12">
    <location>
        <begin position="211"/>
        <end position="282"/>
    </location>
</feature>
<comment type="cofactor">
    <cofactor evidence="1 11">
        <name>Zn(2+)</name>
        <dbReference type="ChEBI" id="CHEBI:29105"/>
    </cofactor>
</comment>
<dbReference type="Proteomes" id="UP000317839">
    <property type="component" value="Unassembled WGS sequence"/>
</dbReference>
<keyword evidence="11" id="KW-0479">Metal-binding</keyword>
<dbReference type="InterPro" id="IPR008915">
    <property type="entry name" value="Peptidase_M50"/>
</dbReference>
<dbReference type="NCBIfam" id="TIGR00054">
    <property type="entry name" value="RIP metalloprotease RseP"/>
    <property type="match status" value="1"/>
</dbReference>
<proteinExistence type="inferred from homology"/>
<sequence length="454" mass="49303">MMDFLYNAFYFIVALGILVTIHEYGHFWVARKLGVKVLVFSVGFGKPIWQRKGKDGVTYMVAAIPLGGYVKMLDEREGDVDENDAPYAFNRKSVWARMAIVLAGPMANFVLAIVLYWMMFGMGITGLNTQVGKIDEQTIAGKAGLVAGDTINRVDGEPVFLLQDVVKAVAARLGEETTLELEVTSEQGGTKKLTLKLDNWQVDTSRPQILESLGIVHRVQDITIPAKIAQVTVGGPADKAGLEPGDLIKKYNNQEVIDWRQLVSLVQADKDQSVSLLIERNGELTPLSVVIGSHKPEDKLVGFLGVSPASIDRSQYVTSRQGGLVESFNMAIQETGKMISLTVQLFKKLLVGDISPKSLSGPISIAEGAGGSARGGLVYFLSFVAMISVNLGFINLLPIPLLDGGHLLFYSIEAIKGKPLSEKVQEIGMQVGMLMVFALMAVAIFNDLSRHFGA</sequence>
<keyword evidence="7 11" id="KW-0862">Zinc</keyword>
<evidence type="ECO:0000256" key="4">
    <source>
        <dbReference type="ARBA" id="ARBA00022670"/>
    </source>
</evidence>
<feature type="domain" description="PDZ" evidence="12">
    <location>
        <begin position="118"/>
        <end position="187"/>
    </location>
</feature>
<feature type="transmembrane region" description="Helical" evidence="11">
    <location>
        <begin position="427"/>
        <end position="445"/>
    </location>
</feature>
<dbReference type="GO" id="GO:0004222">
    <property type="term" value="F:metalloendopeptidase activity"/>
    <property type="evidence" value="ECO:0007669"/>
    <property type="project" value="InterPro"/>
</dbReference>
<evidence type="ECO:0000256" key="10">
    <source>
        <dbReference type="ARBA" id="ARBA00023136"/>
    </source>
</evidence>
<dbReference type="InterPro" id="IPR041489">
    <property type="entry name" value="PDZ_6"/>
</dbReference>
<dbReference type="CDD" id="cd23081">
    <property type="entry name" value="cpPDZ_EcRseP-like"/>
    <property type="match status" value="1"/>
</dbReference>
<dbReference type="RefSeq" id="WP_142942018.1">
    <property type="nucleotide sequence ID" value="NZ_VIKR01000002.1"/>
</dbReference>
<comment type="subcellular location">
    <subcellularLocation>
        <location evidence="2">Membrane</location>
        <topology evidence="2">Multi-pass membrane protein</topology>
    </subcellularLocation>
</comment>
<dbReference type="EMBL" id="VIKR01000002">
    <property type="protein sequence ID" value="TQV75404.1"/>
    <property type="molecule type" value="Genomic_DNA"/>
</dbReference>
<dbReference type="PANTHER" id="PTHR42837:SF2">
    <property type="entry name" value="MEMBRANE METALLOPROTEASE ARASP2, CHLOROPLASTIC-RELATED"/>
    <property type="match status" value="1"/>
</dbReference>
<evidence type="ECO:0000256" key="3">
    <source>
        <dbReference type="ARBA" id="ARBA00007931"/>
    </source>
</evidence>
<feature type="transmembrane region" description="Helical" evidence="11">
    <location>
        <begin position="6"/>
        <end position="24"/>
    </location>
</feature>
<evidence type="ECO:0000256" key="6">
    <source>
        <dbReference type="ARBA" id="ARBA00022801"/>
    </source>
</evidence>
<dbReference type="GO" id="GO:0006508">
    <property type="term" value="P:proteolysis"/>
    <property type="evidence" value="ECO:0007669"/>
    <property type="project" value="UniProtKB-KW"/>
</dbReference>
<dbReference type="SMART" id="SM00228">
    <property type="entry name" value="PDZ"/>
    <property type="match status" value="2"/>
</dbReference>
<dbReference type="AlphaFoldDB" id="A0A545TDV5"/>
<dbReference type="Pfam" id="PF02163">
    <property type="entry name" value="Peptidase_M50"/>
    <property type="match status" value="1"/>
</dbReference>
<dbReference type="Gene3D" id="2.30.42.10">
    <property type="match status" value="2"/>
</dbReference>
<evidence type="ECO:0000256" key="8">
    <source>
        <dbReference type="ARBA" id="ARBA00022989"/>
    </source>
</evidence>
<evidence type="ECO:0000313" key="14">
    <source>
        <dbReference type="Proteomes" id="UP000317839"/>
    </source>
</evidence>
<organism evidence="13 14">
    <name type="scientific">Aliikangiella marina</name>
    <dbReference type="NCBI Taxonomy" id="1712262"/>
    <lineage>
        <taxon>Bacteria</taxon>
        <taxon>Pseudomonadati</taxon>
        <taxon>Pseudomonadota</taxon>
        <taxon>Gammaproteobacteria</taxon>
        <taxon>Oceanospirillales</taxon>
        <taxon>Pleioneaceae</taxon>
        <taxon>Aliikangiella</taxon>
    </lineage>
</organism>
<accession>A0A545TDV5</accession>
<keyword evidence="6 11" id="KW-0378">Hydrolase</keyword>
<feature type="transmembrane region" description="Helical" evidence="11">
    <location>
        <begin position="94"/>
        <end position="118"/>
    </location>
</feature>
<dbReference type="InterPro" id="IPR001478">
    <property type="entry name" value="PDZ"/>
</dbReference>